<protein>
    <submittedName>
        <fullName evidence="5">Glycosyltransferase family 1 protein</fullName>
    </submittedName>
</protein>
<dbReference type="AlphaFoldDB" id="A0A366XWP7"/>
<feature type="domain" description="Glycosyl transferase family 1" evidence="3">
    <location>
        <begin position="182"/>
        <end position="357"/>
    </location>
</feature>
<accession>A0A366XWP7</accession>
<proteinExistence type="inferred from homology"/>
<dbReference type="SUPFAM" id="SSF53756">
    <property type="entry name" value="UDP-Glycosyltransferase/glycogen phosphorylase"/>
    <property type="match status" value="1"/>
</dbReference>
<dbReference type="OrthoDB" id="139410at2"/>
<dbReference type="Gene3D" id="3.40.50.2000">
    <property type="entry name" value="Glycogen Phosphorylase B"/>
    <property type="match status" value="2"/>
</dbReference>
<dbReference type="EMBL" id="QOCW01000003">
    <property type="protein sequence ID" value="RBW70820.1"/>
    <property type="molecule type" value="Genomic_DNA"/>
</dbReference>
<evidence type="ECO:0000313" key="5">
    <source>
        <dbReference type="EMBL" id="RBW70820.1"/>
    </source>
</evidence>
<keyword evidence="6" id="KW-1185">Reference proteome</keyword>
<evidence type="ECO:0000256" key="2">
    <source>
        <dbReference type="SAM" id="MobiDB-lite"/>
    </source>
</evidence>
<evidence type="ECO:0000313" key="6">
    <source>
        <dbReference type="Proteomes" id="UP000253314"/>
    </source>
</evidence>
<name>A0A366XWP7_9BACI</name>
<comment type="caution">
    <text evidence="5">The sequence shown here is derived from an EMBL/GenBank/DDBJ whole genome shotgun (WGS) entry which is preliminary data.</text>
</comment>
<dbReference type="InterPro" id="IPR028098">
    <property type="entry name" value="Glyco_trans_4-like_N"/>
</dbReference>
<evidence type="ECO:0000259" key="3">
    <source>
        <dbReference type="Pfam" id="PF00534"/>
    </source>
</evidence>
<reference evidence="5 6" key="1">
    <citation type="submission" date="2018-07" db="EMBL/GenBank/DDBJ databases">
        <title>Lottiidibacillus patelloidae gen. nov., sp. nov., isolated from the intestinal tract of a marine limpet and the reclassification of B. taeanensis BH030017T, B. algicola KMM 3737T and B. hwajinpoensis SW-72T as genus Lottiidibacillus.</title>
        <authorList>
            <person name="Liu R."/>
            <person name="Huang Z."/>
        </authorList>
    </citation>
    <scope>NUCLEOTIDE SEQUENCE [LARGE SCALE GENOMIC DNA]</scope>
    <source>
        <strain evidence="5 6">BH030017</strain>
    </source>
</reference>
<dbReference type="CDD" id="cd03801">
    <property type="entry name" value="GT4_PimA-like"/>
    <property type="match status" value="1"/>
</dbReference>
<organism evidence="5 6">
    <name type="scientific">Bacillus taeanensis</name>
    <dbReference type="NCBI Taxonomy" id="273032"/>
    <lineage>
        <taxon>Bacteria</taxon>
        <taxon>Bacillati</taxon>
        <taxon>Bacillota</taxon>
        <taxon>Bacilli</taxon>
        <taxon>Bacillales</taxon>
        <taxon>Bacillaceae</taxon>
        <taxon>Bacillus</taxon>
    </lineage>
</organism>
<gene>
    <name evidence="5" type="ORF">DS031_04940</name>
</gene>
<evidence type="ECO:0000259" key="4">
    <source>
        <dbReference type="Pfam" id="PF13439"/>
    </source>
</evidence>
<dbReference type="PANTHER" id="PTHR12526">
    <property type="entry name" value="GLYCOSYLTRANSFERASE"/>
    <property type="match status" value="1"/>
</dbReference>
<evidence type="ECO:0000256" key="1">
    <source>
        <dbReference type="ARBA" id="ARBA00009481"/>
    </source>
</evidence>
<dbReference type="GO" id="GO:0016757">
    <property type="term" value="F:glycosyltransferase activity"/>
    <property type="evidence" value="ECO:0007669"/>
    <property type="project" value="InterPro"/>
</dbReference>
<feature type="compositionally biased region" description="Basic residues" evidence="2">
    <location>
        <begin position="480"/>
        <end position="492"/>
    </location>
</feature>
<dbReference type="Pfam" id="PF00534">
    <property type="entry name" value="Glycos_transf_1"/>
    <property type="match status" value="1"/>
</dbReference>
<dbReference type="InterPro" id="IPR001296">
    <property type="entry name" value="Glyco_trans_1"/>
</dbReference>
<dbReference type="Proteomes" id="UP000253314">
    <property type="component" value="Unassembled WGS sequence"/>
</dbReference>
<feature type="domain" description="Glycosyltransferase subfamily 4-like N-terminal" evidence="4">
    <location>
        <begin position="23"/>
        <end position="169"/>
    </location>
</feature>
<feature type="compositionally biased region" description="Basic residues" evidence="2">
    <location>
        <begin position="508"/>
        <end position="517"/>
    </location>
</feature>
<comment type="similarity">
    <text evidence="1">Belongs to the glycosyltransferase group 1 family. Glycosyltransferase 4 subfamily.</text>
</comment>
<sequence>MKVLMICTEKLPIPAVLGGAIQTYIEGALPQLSKHHDITVLGISEPSLPDKETVDGVKYVRIPGKVFEIYRDGVVEFVQHNQYDLIHIFNRPRLVLPVREAAPNAKITLSMHNDMFHQPKIDPEEAVKVLEETAKIATVSHYVGNTIKKLFPQAEGKLKTIYSGVDHNRFLPGTHSNMKSIRDKLRREHGLNGKTVIMFAGRLSRNKGADRLVRAMNELSKKHKNLALVLVGSKWFSQNDVTDFVAYVRALAKRSAIPVVTTGFVSPYKMQEWYGASDLFVCTSIWQEPLARVHFEAMAAGLPIVTTNRGGNAEAIIPGENGLIVETPEDPNEFADRISKILSSSSLMKKMGQKGRELAISKYNWDRVAGEILELWEDAFHTKDLNIENKEDKSALNSPEDKMDNEKQEETPSHDDTIANNENKEEISADDNTDSNNEQSDLEIDETNLEGDETDLEIVQVTVPNDERTVKLKEGLEVNKKRKSRREKKGSHKKESTYKREKELKYDKMKKRKRRKY</sequence>
<dbReference type="PANTHER" id="PTHR12526:SF638">
    <property type="entry name" value="SPORE COAT PROTEIN SA"/>
    <property type="match status" value="1"/>
</dbReference>
<feature type="compositionally biased region" description="Basic and acidic residues" evidence="2">
    <location>
        <begin position="390"/>
        <end position="427"/>
    </location>
</feature>
<dbReference type="RefSeq" id="WP_113804812.1">
    <property type="nucleotide sequence ID" value="NZ_QOCW01000003.1"/>
</dbReference>
<feature type="compositionally biased region" description="Basic and acidic residues" evidence="2">
    <location>
        <begin position="493"/>
        <end position="507"/>
    </location>
</feature>
<dbReference type="Pfam" id="PF13439">
    <property type="entry name" value="Glyco_transf_4"/>
    <property type="match status" value="1"/>
</dbReference>
<feature type="compositionally biased region" description="Basic and acidic residues" evidence="2">
    <location>
        <begin position="465"/>
        <end position="479"/>
    </location>
</feature>
<keyword evidence="5" id="KW-0808">Transferase</keyword>
<feature type="compositionally biased region" description="Acidic residues" evidence="2">
    <location>
        <begin position="440"/>
        <end position="456"/>
    </location>
</feature>
<feature type="region of interest" description="Disordered" evidence="2">
    <location>
        <begin position="390"/>
        <end position="517"/>
    </location>
</feature>